<name>A0ABT3XZW3_9FLAO</name>
<comment type="caution">
    <text evidence="1">The sequence shown here is derived from an EMBL/GenBank/DDBJ whole genome shotgun (WGS) entry which is preliminary data.</text>
</comment>
<gene>
    <name evidence="1" type="ORF">OEA66_03370</name>
</gene>
<dbReference type="RefSeq" id="WP_267280031.1">
    <property type="nucleotide sequence ID" value="NZ_JAOVZV010000001.1"/>
</dbReference>
<reference evidence="1" key="1">
    <citation type="submission" date="2022-10" db="EMBL/GenBank/DDBJ databases">
        <title>Chryseobacterium sp. nov., a novel bacterial species.</title>
        <authorList>
            <person name="Cao Y."/>
        </authorList>
    </citation>
    <scope>NUCLEOTIDE SEQUENCE</scope>
    <source>
        <strain evidence="1">KC 927</strain>
    </source>
</reference>
<accession>A0ABT3XZW3</accession>
<organism evidence="1 2">
    <name type="scientific">Chryseobacterium luquanense</name>
    <dbReference type="NCBI Taxonomy" id="2983766"/>
    <lineage>
        <taxon>Bacteria</taxon>
        <taxon>Pseudomonadati</taxon>
        <taxon>Bacteroidota</taxon>
        <taxon>Flavobacteriia</taxon>
        <taxon>Flavobacteriales</taxon>
        <taxon>Weeksellaceae</taxon>
        <taxon>Chryseobacterium group</taxon>
        <taxon>Chryseobacterium</taxon>
    </lineage>
</organism>
<dbReference type="InterPro" id="IPR025460">
    <property type="entry name" value="DUF4280"/>
</dbReference>
<protein>
    <submittedName>
        <fullName evidence="1">DUF4280 domain-containing protein</fullName>
    </submittedName>
</protein>
<evidence type="ECO:0000313" key="1">
    <source>
        <dbReference type="EMBL" id="MCX8531391.1"/>
    </source>
</evidence>
<keyword evidence="2" id="KW-1185">Reference proteome</keyword>
<dbReference type="EMBL" id="JAOVZV010000001">
    <property type="protein sequence ID" value="MCX8531391.1"/>
    <property type="molecule type" value="Genomic_DNA"/>
</dbReference>
<dbReference type="Pfam" id="PF14107">
    <property type="entry name" value="DUF4280"/>
    <property type="match status" value="1"/>
</dbReference>
<evidence type="ECO:0000313" key="2">
    <source>
        <dbReference type="Proteomes" id="UP001070176"/>
    </source>
</evidence>
<proteinExistence type="predicted"/>
<sequence length="158" mass="17622">MALKEKVVHGALCKCKFGTTPDKLVVLTHKKWYANDPEGSKKLIATNKDIGLPFEKKTFGSCAKMNNNPCVPSITKWDGYYEKEKYDPPGGYVLLEDSKATCAVGGPQCVEILMSGQIAQPTSRNFENADEDLLSHIMPVVNMKDFEKKDPYEFLNAK</sequence>
<dbReference type="Proteomes" id="UP001070176">
    <property type="component" value="Unassembled WGS sequence"/>
</dbReference>